<evidence type="ECO:0000313" key="3">
    <source>
        <dbReference type="Proteomes" id="UP000602198"/>
    </source>
</evidence>
<dbReference type="InterPro" id="IPR019257">
    <property type="entry name" value="MeTrfase_dom"/>
</dbReference>
<dbReference type="Proteomes" id="UP000602198">
    <property type="component" value="Unassembled WGS sequence"/>
</dbReference>
<comment type="caution">
    <text evidence="2">The sequence shown here is derived from an EMBL/GenBank/DDBJ whole genome shotgun (WGS) entry which is preliminary data.</text>
</comment>
<keyword evidence="3" id="KW-1185">Reference proteome</keyword>
<dbReference type="SUPFAM" id="SSF53335">
    <property type="entry name" value="S-adenosyl-L-methionine-dependent methyltransferases"/>
    <property type="match status" value="1"/>
</dbReference>
<dbReference type="Pfam" id="PF10017">
    <property type="entry name" value="Methyltransf_33"/>
    <property type="match status" value="1"/>
</dbReference>
<dbReference type="EMBL" id="JAERRJ010000029">
    <property type="protein sequence ID" value="MBL1080266.1"/>
    <property type="molecule type" value="Genomic_DNA"/>
</dbReference>
<gene>
    <name evidence="2" type="ORF">JK358_38310</name>
</gene>
<dbReference type="InterPro" id="IPR029063">
    <property type="entry name" value="SAM-dependent_MTases_sf"/>
</dbReference>
<reference evidence="2 3" key="1">
    <citation type="submission" date="2021-01" db="EMBL/GenBank/DDBJ databases">
        <title>WGS of actinomycetes isolated from Thailand.</title>
        <authorList>
            <person name="Thawai C."/>
        </authorList>
    </citation>
    <scope>NUCLEOTIDE SEQUENCE [LARGE SCALE GENOMIC DNA]</scope>
    <source>
        <strain evidence="2 3">LPG 2</strain>
    </source>
</reference>
<protein>
    <submittedName>
        <fullName evidence="2">L-histidine N(Alpha)-methyltransferase</fullName>
    </submittedName>
</protein>
<feature type="domain" description="Histidine-specific methyltransferase SAM-dependent" evidence="1">
    <location>
        <begin position="63"/>
        <end position="190"/>
    </location>
</feature>
<name>A0ABS1MHX4_9NOCA</name>
<organism evidence="2 3">
    <name type="scientific">Nocardia acididurans</name>
    <dbReference type="NCBI Taxonomy" id="2802282"/>
    <lineage>
        <taxon>Bacteria</taxon>
        <taxon>Bacillati</taxon>
        <taxon>Actinomycetota</taxon>
        <taxon>Actinomycetes</taxon>
        <taxon>Mycobacteriales</taxon>
        <taxon>Nocardiaceae</taxon>
        <taxon>Nocardia</taxon>
    </lineage>
</organism>
<dbReference type="RefSeq" id="WP_201958669.1">
    <property type="nucleotide sequence ID" value="NZ_JAERRJ010000029.1"/>
</dbReference>
<proteinExistence type="predicted"/>
<accession>A0ABS1MHX4</accession>
<evidence type="ECO:0000259" key="1">
    <source>
        <dbReference type="Pfam" id="PF10017"/>
    </source>
</evidence>
<evidence type="ECO:0000313" key="2">
    <source>
        <dbReference type="EMBL" id="MBL1080266.1"/>
    </source>
</evidence>
<sequence>MRVLAQPHPSVYSLLSSADISELVASIKECQEVPLRFSYFGEGAHKWDEHTTFLNSSAATNSYTVTRRFFEQNLDRLGSLWHDDAKVEIVDLGAGNGLPARIVVEWLLGAGRLHRYVAVDSSREMLRIVEQNMAAWFDGTVTFDPVELDLSRSCFGDRIGEQVNDKTGDRIKRVVLHLGGTLFNLPDPDSALSLVCRG</sequence>
<dbReference type="Gene3D" id="3.40.50.150">
    <property type="entry name" value="Vaccinia Virus protein VP39"/>
    <property type="match status" value="1"/>
</dbReference>